<accession>A0A4S4JYC9</accession>
<feature type="transmembrane region" description="Helical" evidence="1">
    <location>
        <begin position="34"/>
        <end position="53"/>
    </location>
</feature>
<feature type="transmembrane region" description="Helical" evidence="1">
    <location>
        <begin position="298"/>
        <end position="318"/>
    </location>
</feature>
<organism evidence="2 3">
    <name type="scientific">Alkalihalobacillus alcalophilus ATCC 27647 = CGMCC 1.3604</name>
    <dbReference type="NCBI Taxonomy" id="1218173"/>
    <lineage>
        <taxon>Bacteria</taxon>
        <taxon>Bacillati</taxon>
        <taxon>Bacillota</taxon>
        <taxon>Bacilli</taxon>
        <taxon>Bacillales</taxon>
        <taxon>Bacillaceae</taxon>
        <taxon>Alkalihalobacillus</taxon>
    </lineage>
</organism>
<sequence>MLGQRYYFYLFYINALVSVTACIPQILYKDRFNGSLTSLILSTLVGVILLYLFQTQIKNFHSETISEGLNRLFQSRIQKGFLFFYFILSIFSGTLFLNSIMQMIGRFTKLNTNLIFVSLLLLIVFSIMSKTNSILFMLEMTVLFVTPFLLLIVLRFSTDNLVLIDSIKQSLTYFMHLPKMNSVVSSLFVFTGFTNLLVFSQHIQPFNRKHLIIISTVVCLVLYAAYFIPIGYFGLNGVGVESYVWVTTIDSMRIDYFFLERLVIIFILILIGITLMYIIISFHSSLKFFQMMTRDFGGLRWIVIFIIVLSGFITQYYLEEFSLLKFFHSFFIFRIISDLSLLGIFFYASRKQIKT</sequence>
<evidence type="ECO:0000313" key="3">
    <source>
        <dbReference type="Proteomes" id="UP000297014"/>
    </source>
</evidence>
<feature type="transmembrane region" description="Helical" evidence="1">
    <location>
        <begin position="262"/>
        <end position="286"/>
    </location>
</feature>
<keyword evidence="1" id="KW-1133">Transmembrane helix</keyword>
<keyword evidence="1" id="KW-0472">Membrane</keyword>
<feature type="transmembrane region" description="Helical" evidence="1">
    <location>
        <begin position="81"/>
        <end position="104"/>
    </location>
</feature>
<reference evidence="2 3" key="1">
    <citation type="submission" date="2014-01" db="EMBL/GenBank/DDBJ databases">
        <title>Draft genome sequencing of Bacillus alcalophilus CGMCC 1.3604.</title>
        <authorList>
            <person name="Yang J."/>
            <person name="Diao L."/>
            <person name="Yang S."/>
        </authorList>
    </citation>
    <scope>NUCLEOTIDE SEQUENCE [LARGE SCALE GENOMIC DNA]</scope>
    <source>
        <strain evidence="2 3">CGMCC 1.3604</strain>
    </source>
</reference>
<comment type="caution">
    <text evidence="2">The sequence shown here is derived from an EMBL/GenBank/DDBJ whole genome shotgun (WGS) entry which is preliminary data.</text>
</comment>
<evidence type="ECO:0000256" key="1">
    <source>
        <dbReference type="SAM" id="Phobius"/>
    </source>
</evidence>
<evidence type="ECO:0000313" key="2">
    <source>
        <dbReference type="EMBL" id="THG90276.1"/>
    </source>
</evidence>
<feature type="transmembrane region" description="Helical" evidence="1">
    <location>
        <begin position="330"/>
        <end position="348"/>
    </location>
</feature>
<proteinExistence type="predicted"/>
<dbReference type="PROSITE" id="PS51257">
    <property type="entry name" value="PROKAR_LIPOPROTEIN"/>
    <property type="match status" value="1"/>
</dbReference>
<protein>
    <recommendedName>
        <fullName evidence="4">Spore germination protein</fullName>
    </recommendedName>
</protein>
<feature type="transmembrane region" description="Helical" evidence="1">
    <location>
        <begin position="211"/>
        <end position="235"/>
    </location>
</feature>
<feature type="transmembrane region" description="Helical" evidence="1">
    <location>
        <begin position="110"/>
        <end position="128"/>
    </location>
</feature>
<feature type="transmembrane region" description="Helical" evidence="1">
    <location>
        <begin position="180"/>
        <end position="199"/>
    </location>
</feature>
<name>A0A4S4JYC9_ALKAL</name>
<gene>
    <name evidence="2" type="ORF">AJ85_11765</name>
</gene>
<dbReference type="AlphaFoldDB" id="A0A4S4JYC9"/>
<feature type="transmembrane region" description="Helical" evidence="1">
    <location>
        <begin position="7"/>
        <end position="28"/>
    </location>
</feature>
<keyword evidence="1" id="KW-0812">Transmembrane</keyword>
<evidence type="ECO:0008006" key="4">
    <source>
        <dbReference type="Google" id="ProtNLM"/>
    </source>
</evidence>
<dbReference type="EMBL" id="JALP01000164">
    <property type="protein sequence ID" value="THG90276.1"/>
    <property type="molecule type" value="Genomic_DNA"/>
</dbReference>
<feature type="transmembrane region" description="Helical" evidence="1">
    <location>
        <begin position="135"/>
        <end position="156"/>
    </location>
</feature>
<dbReference type="Proteomes" id="UP000297014">
    <property type="component" value="Unassembled WGS sequence"/>
</dbReference>